<feature type="region of interest" description="Disordered" evidence="1">
    <location>
        <begin position="85"/>
        <end position="105"/>
    </location>
</feature>
<evidence type="ECO:0000313" key="3">
    <source>
        <dbReference type="Proteomes" id="UP001454036"/>
    </source>
</evidence>
<reference evidence="2 3" key="1">
    <citation type="submission" date="2024-01" db="EMBL/GenBank/DDBJ databases">
        <title>The complete chloroplast genome sequence of Lithospermum erythrorhizon: insights into the phylogenetic relationship among Boraginaceae species and the maternal lineages of purple gromwells.</title>
        <authorList>
            <person name="Okada T."/>
            <person name="Watanabe K."/>
        </authorList>
    </citation>
    <scope>NUCLEOTIDE SEQUENCE [LARGE SCALE GENOMIC DNA]</scope>
</reference>
<dbReference type="GO" id="GO:0003676">
    <property type="term" value="F:nucleic acid binding"/>
    <property type="evidence" value="ECO:0007669"/>
    <property type="project" value="InterPro"/>
</dbReference>
<dbReference type="Gene3D" id="3.30.420.10">
    <property type="entry name" value="Ribonuclease H-like superfamily/Ribonuclease H"/>
    <property type="match status" value="1"/>
</dbReference>
<protein>
    <recommendedName>
        <fullName evidence="4">Integrase catalytic domain-containing protein</fullName>
    </recommendedName>
</protein>
<evidence type="ECO:0008006" key="4">
    <source>
        <dbReference type="Google" id="ProtNLM"/>
    </source>
</evidence>
<dbReference type="Proteomes" id="UP001454036">
    <property type="component" value="Unassembled WGS sequence"/>
</dbReference>
<dbReference type="InterPro" id="IPR036397">
    <property type="entry name" value="RNaseH_sf"/>
</dbReference>
<feature type="compositionally biased region" description="Basic and acidic residues" evidence="1">
    <location>
        <begin position="85"/>
        <end position="101"/>
    </location>
</feature>
<organism evidence="2 3">
    <name type="scientific">Lithospermum erythrorhizon</name>
    <name type="common">Purple gromwell</name>
    <name type="synonym">Lithospermum officinale var. erythrorhizon</name>
    <dbReference type="NCBI Taxonomy" id="34254"/>
    <lineage>
        <taxon>Eukaryota</taxon>
        <taxon>Viridiplantae</taxon>
        <taxon>Streptophyta</taxon>
        <taxon>Embryophyta</taxon>
        <taxon>Tracheophyta</taxon>
        <taxon>Spermatophyta</taxon>
        <taxon>Magnoliopsida</taxon>
        <taxon>eudicotyledons</taxon>
        <taxon>Gunneridae</taxon>
        <taxon>Pentapetalae</taxon>
        <taxon>asterids</taxon>
        <taxon>lamiids</taxon>
        <taxon>Boraginales</taxon>
        <taxon>Boraginaceae</taxon>
        <taxon>Boraginoideae</taxon>
        <taxon>Lithospermeae</taxon>
        <taxon>Lithospermum</taxon>
    </lineage>
</organism>
<feature type="region of interest" description="Disordered" evidence="1">
    <location>
        <begin position="1"/>
        <end position="31"/>
    </location>
</feature>
<proteinExistence type="predicted"/>
<gene>
    <name evidence="2" type="ORF">LIER_38177</name>
</gene>
<keyword evidence="3" id="KW-1185">Reference proteome</keyword>
<evidence type="ECO:0000313" key="2">
    <source>
        <dbReference type="EMBL" id="GAA0155898.1"/>
    </source>
</evidence>
<dbReference type="EMBL" id="BAABME010019055">
    <property type="protein sequence ID" value="GAA0155898.1"/>
    <property type="molecule type" value="Genomic_DNA"/>
</dbReference>
<comment type="caution">
    <text evidence="2">The sequence shown here is derived from an EMBL/GenBank/DDBJ whole genome shotgun (WGS) entry which is preliminary data.</text>
</comment>
<evidence type="ECO:0000256" key="1">
    <source>
        <dbReference type="SAM" id="MobiDB-lite"/>
    </source>
</evidence>
<accession>A0AAV3Q0B1</accession>
<name>A0AAV3Q0B1_LITER</name>
<sequence length="148" mass="16386">MDGCAGCPATRPDGFGVNTQQRPHPGEGPEAGILCERVMRRAETKYQLTEKLLVWVATAEYGILLDSTSVEWVVDEAFQKKEVMDNAPDGSRKGVPFHEGDSSGYPQVLVTDNRTQFSAGKIEDLCLELDIQHRTTSMSCLRPTSRQK</sequence>
<dbReference type="AlphaFoldDB" id="A0AAV3Q0B1"/>